<accession>A0AA87BZF3</accession>
<evidence type="ECO:0000313" key="2">
    <source>
        <dbReference type="Proteomes" id="UP000041625"/>
    </source>
</evidence>
<keyword evidence="2" id="KW-1185">Reference proteome</keyword>
<sequence length="39" mass="4445">MLVVGDDVENHKDNNLRFESAEKQFSFALKAIKLTFSDS</sequence>
<dbReference type="AlphaFoldDB" id="A0AA87BZF3"/>
<comment type="caution">
    <text evidence="1">The sequence shown here is derived from an EMBL/GenBank/DDBJ whole genome shotgun (WGS) entry which is preliminary data.</text>
</comment>
<evidence type="ECO:0000313" key="1">
    <source>
        <dbReference type="EMBL" id="CDT64035.1"/>
    </source>
</evidence>
<protein>
    <submittedName>
        <fullName evidence="1">Uncharacterized protein</fullName>
    </submittedName>
</protein>
<name>A0AA87BZF3_9VIBR</name>
<proteinExistence type="predicted"/>
<organism evidence="1 2">
    <name type="scientific">Vibrio coralliirubri</name>
    <dbReference type="NCBI Taxonomy" id="1516159"/>
    <lineage>
        <taxon>Bacteria</taxon>
        <taxon>Pseudomonadati</taxon>
        <taxon>Pseudomonadota</taxon>
        <taxon>Gammaproteobacteria</taxon>
        <taxon>Vibrionales</taxon>
        <taxon>Vibrionaceae</taxon>
        <taxon>Vibrio</taxon>
    </lineage>
</organism>
<dbReference type="Proteomes" id="UP000041625">
    <property type="component" value="Unassembled WGS sequence"/>
</dbReference>
<gene>
    <name evidence="1" type="ORF">VCR31J2_1270748</name>
</gene>
<reference evidence="1 2" key="1">
    <citation type="submission" date="2014-06" db="EMBL/GenBank/DDBJ databases">
        <authorList>
            <person name="Le Roux F."/>
        </authorList>
    </citation>
    <scope>NUCLEOTIDE SEQUENCE [LARGE SCALE GENOMIC DNA]</scope>
    <source>
        <strain evidence="1 2">J2-31</strain>
    </source>
</reference>
<dbReference type="EMBL" id="CCKJ01000032">
    <property type="protein sequence ID" value="CDT64035.1"/>
    <property type="molecule type" value="Genomic_DNA"/>
</dbReference>